<evidence type="ECO:0000256" key="1">
    <source>
        <dbReference type="SAM" id="MobiDB-lite"/>
    </source>
</evidence>
<keyword evidence="3" id="KW-1185">Reference proteome</keyword>
<accession>A0ABQ7GWJ1</accession>
<evidence type="ECO:0000313" key="2">
    <source>
        <dbReference type="EMBL" id="KAF5838983.1"/>
    </source>
</evidence>
<gene>
    <name evidence="2" type="ORF">DUNSADRAFT_1850</name>
</gene>
<feature type="compositionally biased region" description="Polar residues" evidence="1">
    <location>
        <begin position="353"/>
        <end position="368"/>
    </location>
</feature>
<sequence>MSEEIATLPEPSQQEMVCNGVNSVGEVPRQVETAPAVSSTMKSEQDVEPAIVSCQSHVRRSNSVTPSLVSSGITLALCLLPKVIQARRNQWRRRKPAAKEHTLNQQGAVTPPPEAGTESPVLKPFGSPCSPHAPATPKANRKPQEQKQASTNDADADVAPKDQGQETAASKQESTGALKQQLKLLMQMQEENSKLRAFMEQHLSSSQKAVTLEAENHTLKAAKQALEAELEALRKPTFELNSGEELERFKRGLPNGCGAYAAPMHAHSMCSDVNGLGGAPSEGGPPSMAATDTAAGRAAQSGMVSGFVKWMRSSSSSSAAGPRGKPSSAVPPRPPAPPSLSRAGSVRSEQRGAPTTSRAKPSTDSVVPSGSHADVTQLLEAWSGGAPTMVL</sequence>
<organism evidence="2 3">
    <name type="scientific">Dunaliella salina</name>
    <name type="common">Green alga</name>
    <name type="synonym">Protococcus salinus</name>
    <dbReference type="NCBI Taxonomy" id="3046"/>
    <lineage>
        <taxon>Eukaryota</taxon>
        <taxon>Viridiplantae</taxon>
        <taxon>Chlorophyta</taxon>
        <taxon>core chlorophytes</taxon>
        <taxon>Chlorophyceae</taxon>
        <taxon>CS clade</taxon>
        <taxon>Chlamydomonadales</taxon>
        <taxon>Dunaliellaceae</taxon>
        <taxon>Dunaliella</taxon>
    </lineage>
</organism>
<feature type="region of interest" description="Disordered" evidence="1">
    <location>
        <begin position="277"/>
        <end position="297"/>
    </location>
</feature>
<feature type="compositionally biased region" description="Pro residues" evidence="1">
    <location>
        <begin position="329"/>
        <end position="338"/>
    </location>
</feature>
<protein>
    <recommendedName>
        <fullName evidence="4">Encoded protein</fullName>
    </recommendedName>
</protein>
<feature type="compositionally biased region" description="Low complexity" evidence="1">
    <location>
        <begin position="314"/>
        <end position="328"/>
    </location>
</feature>
<dbReference type="EMBL" id="MU069559">
    <property type="protein sequence ID" value="KAF5838983.1"/>
    <property type="molecule type" value="Genomic_DNA"/>
</dbReference>
<feature type="region of interest" description="Disordered" evidence="1">
    <location>
        <begin position="90"/>
        <end position="176"/>
    </location>
</feature>
<feature type="region of interest" description="Disordered" evidence="1">
    <location>
        <begin position="314"/>
        <end position="372"/>
    </location>
</feature>
<reference evidence="2" key="1">
    <citation type="submission" date="2017-08" db="EMBL/GenBank/DDBJ databases">
        <authorList>
            <person name="Polle J.E."/>
            <person name="Barry K."/>
            <person name="Cushman J."/>
            <person name="Schmutz J."/>
            <person name="Tran D."/>
            <person name="Hathwaick L.T."/>
            <person name="Yim W.C."/>
            <person name="Jenkins J."/>
            <person name="Mckie-Krisberg Z.M."/>
            <person name="Prochnik S."/>
            <person name="Lindquist E."/>
            <person name="Dockter R.B."/>
            <person name="Adam C."/>
            <person name="Molina H."/>
            <person name="Bunkerborg J."/>
            <person name="Jin E."/>
            <person name="Buchheim M."/>
            <person name="Magnuson J."/>
        </authorList>
    </citation>
    <scope>NUCLEOTIDE SEQUENCE</scope>
    <source>
        <strain evidence="2">CCAP 19/18</strain>
    </source>
</reference>
<dbReference type="Proteomes" id="UP000815325">
    <property type="component" value="Unassembled WGS sequence"/>
</dbReference>
<evidence type="ECO:0008006" key="4">
    <source>
        <dbReference type="Google" id="ProtNLM"/>
    </source>
</evidence>
<evidence type="ECO:0000313" key="3">
    <source>
        <dbReference type="Proteomes" id="UP000815325"/>
    </source>
</evidence>
<feature type="compositionally biased region" description="Polar residues" evidence="1">
    <location>
        <begin position="165"/>
        <end position="176"/>
    </location>
</feature>
<comment type="caution">
    <text evidence="2">The sequence shown here is derived from an EMBL/GenBank/DDBJ whole genome shotgun (WGS) entry which is preliminary data.</text>
</comment>
<proteinExistence type="predicted"/>
<name>A0ABQ7GWJ1_DUNSA</name>